<proteinExistence type="predicted"/>
<dbReference type="InterPro" id="IPR036188">
    <property type="entry name" value="FAD/NAD-bd_sf"/>
</dbReference>
<accession>A0A2W5HDJ7</accession>
<dbReference type="PRINTS" id="PR00469">
    <property type="entry name" value="PNDRDTASEII"/>
</dbReference>
<dbReference type="PRINTS" id="PR00368">
    <property type="entry name" value="FADPNR"/>
</dbReference>
<protein>
    <submittedName>
        <fullName evidence="2">YpdA family putative bacillithiol disulfide reductase</fullName>
    </submittedName>
</protein>
<dbReference type="EMBL" id="QFOI01000021">
    <property type="protein sequence ID" value="PZP51789.1"/>
    <property type="molecule type" value="Genomic_DNA"/>
</dbReference>
<dbReference type="InterPro" id="IPR023856">
    <property type="entry name" value="Bdr"/>
</dbReference>
<dbReference type="PANTHER" id="PTHR43539">
    <property type="entry name" value="FLAVIN-BINDING MONOOXYGENASE-LIKE PROTEIN (AFU_ORTHOLOGUE AFUA_4G09220)"/>
    <property type="match status" value="1"/>
</dbReference>
<sequence>MAIKDVIIIGAGPIGLSCGIEAQKAGLDYLILDKGTLVNSLFNYPLFMRFFSTADRLDIGNLPFMCIAPKPGRQEALEYYRSVAEYYKLNIHLFEKVLSTQKNDSGIFEITTSKGHYEAKNVIVATGFYDFPMKLNVPGEDLPKVRHYYKEPHEYAFQKVIVVGASNSSVDAALETWHKGAEVTMVVRGEEIGSRVKYWVKPDIENRIKEGSVKALYHSNIVAIREKEVDVMTPEGLTTIENDFVLALTGYRPDFSLLEKMGITLDGITKRPHHDTKTMETNVSNLFLAGVVCGGLETHLWFIENSRDHAAKIIHTIKSR</sequence>
<evidence type="ECO:0000313" key="2">
    <source>
        <dbReference type="EMBL" id="PZP51789.1"/>
    </source>
</evidence>
<dbReference type="Pfam" id="PF13738">
    <property type="entry name" value="Pyr_redox_3"/>
    <property type="match status" value="1"/>
</dbReference>
<gene>
    <name evidence="2" type="primary">ypdA</name>
    <name evidence="2" type="ORF">DI598_02370</name>
</gene>
<name>A0A2W5HDJ7_9SPHI</name>
<dbReference type="SUPFAM" id="SSF51905">
    <property type="entry name" value="FAD/NAD(P)-binding domain"/>
    <property type="match status" value="1"/>
</dbReference>
<dbReference type="Proteomes" id="UP000249645">
    <property type="component" value="Unassembled WGS sequence"/>
</dbReference>
<dbReference type="PROSITE" id="PS51257">
    <property type="entry name" value="PROKAR_LIPOPROTEIN"/>
    <property type="match status" value="1"/>
</dbReference>
<dbReference type="GO" id="GO:0050660">
    <property type="term" value="F:flavin adenine dinucleotide binding"/>
    <property type="evidence" value="ECO:0007669"/>
    <property type="project" value="TreeGrafter"/>
</dbReference>
<dbReference type="NCBIfam" id="TIGR04018">
    <property type="entry name" value="Bthiol_YpdA"/>
    <property type="match status" value="1"/>
</dbReference>
<dbReference type="AlphaFoldDB" id="A0A2W5HDJ7"/>
<keyword evidence="1" id="KW-0560">Oxidoreductase</keyword>
<dbReference type="GO" id="GO:0004497">
    <property type="term" value="F:monooxygenase activity"/>
    <property type="evidence" value="ECO:0007669"/>
    <property type="project" value="TreeGrafter"/>
</dbReference>
<organism evidence="2 3">
    <name type="scientific">Pseudopedobacter saltans</name>
    <dbReference type="NCBI Taxonomy" id="151895"/>
    <lineage>
        <taxon>Bacteria</taxon>
        <taxon>Pseudomonadati</taxon>
        <taxon>Bacteroidota</taxon>
        <taxon>Sphingobacteriia</taxon>
        <taxon>Sphingobacteriales</taxon>
        <taxon>Sphingobacteriaceae</taxon>
        <taxon>Pseudopedobacter</taxon>
    </lineage>
</organism>
<reference evidence="2 3" key="1">
    <citation type="submission" date="2017-11" db="EMBL/GenBank/DDBJ databases">
        <title>Infants hospitalized years apart are colonized by the same room-sourced microbial strains.</title>
        <authorList>
            <person name="Brooks B."/>
            <person name="Olm M.R."/>
            <person name="Firek B.A."/>
            <person name="Baker R."/>
            <person name="Thomas B.C."/>
            <person name="Morowitz M.J."/>
            <person name="Banfield J.F."/>
        </authorList>
    </citation>
    <scope>NUCLEOTIDE SEQUENCE [LARGE SCALE GENOMIC DNA]</scope>
    <source>
        <strain evidence="2">S2_009_000_R2_76</strain>
    </source>
</reference>
<dbReference type="Gene3D" id="3.50.50.60">
    <property type="entry name" value="FAD/NAD(P)-binding domain"/>
    <property type="match status" value="1"/>
</dbReference>
<dbReference type="PANTHER" id="PTHR43539:SF4">
    <property type="entry name" value="BACILLIREDOXIN REDUCTASE BDR"/>
    <property type="match status" value="1"/>
</dbReference>
<evidence type="ECO:0000256" key="1">
    <source>
        <dbReference type="ARBA" id="ARBA00023002"/>
    </source>
</evidence>
<evidence type="ECO:0000313" key="3">
    <source>
        <dbReference type="Proteomes" id="UP000249645"/>
    </source>
</evidence>
<comment type="caution">
    <text evidence="2">The sequence shown here is derived from an EMBL/GenBank/DDBJ whole genome shotgun (WGS) entry which is preliminary data.</text>
</comment>
<dbReference type="InterPro" id="IPR050982">
    <property type="entry name" value="Auxin_biosynth/cation_transpt"/>
</dbReference>